<evidence type="ECO:0000313" key="2">
    <source>
        <dbReference type="Proteomes" id="UP001596203"/>
    </source>
</evidence>
<keyword evidence="2" id="KW-1185">Reference proteome</keyword>
<dbReference type="RefSeq" id="WP_377422381.1">
    <property type="nucleotide sequence ID" value="NZ_JBHSPR010000010.1"/>
</dbReference>
<name>A0ABW1K9A3_9ACTN</name>
<sequence>MSDAPKFDLQAWLARTKGFWTPPAMLTERRPAAEQMRLYARRARYAPSTGPRRALGVAWCNCVAVPYVAWVRAREWVIERPARFVGAAITVKLLSELPPVEWAVDNVIKPGAAFALWLFV</sequence>
<reference evidence="2" key="1">
    <citation type="journal article" date="2019" name="Int. J. Syst. Evol. Microbiol.">
        <title>The Global Catalogue of Microorganisms (GCM) 10K type strain sequencing project: providing services to taxonomists for standard genome sequencing and annotation.</title>
        <authorList>
            <consortium name="The Broad Institute Genomics Platform"/>
            <consortium name="The Broad Institute Genome Sequencing Center for Infectious Disease"/>
            <person name="Wu L."/>
            <person name="Ma J."/>
        </authorList>
    </citation>
    <scope>NUCLEOTIDE SEQUENCE [LARGE SCALE GENOMIC DNA]</scope>
    <source>
        <strain evidence="2">ZS-35-S2</strain>
    </source>
</reference>
<organism evidence="1 2">
    <name type="scientific">Plantactinospora solaniradicis</name>
    <dbReference type="NCBI Taxonomy" id="1723736"/>
    <lineage>
        <taxon>Bacteria</taxon>
        <taxon>Bacillati</taxon>
        <taxon>Actinomycetota</taxon>
        <taxon>Actinomycetes</taxon>
        <taxon>Micromonosporales</taxon>
        <taxon>Micromonosporaceae</taxon>
        <taxon>Plantactinospora</taxon>
    </lineage>
</organism>
<accession>A0ABW1K9A3</accession>
<dbReference type="Proteomes" id="UP001596203">
    <property type="component" value="Unassembled WGS sequence"/>
</dbReference>
<evidence type="ECO:0000313" key="1">
    <source>
        <dbReference type="EMBL" id="MFC6017821.1"/>
    </source>
</evidence>
<proteinExistence type="predicted"/>
<gene>
    <name evidence="1" type="ORF">ACFP2T_16590</name>
</gene>
<protein>
    <submittedName>
        <fullName evidence="1">Uncharacterized protein</fullName>
    </submittedName>
</protein>
<comment type="caution">
    <text evidence="1">The sequence shown here is derived from an EMBL/GenBank/DDBJ whole genome shotgun (WGS) entry which is preliminary data.</text>
</comment>
<dbReference type="EMBL" id="JBHSPR010000010">
    <property type="protein sequence ID" value="MFC6017821.1"/>
    <property type="molecule type" value="Genomic_DNA"/>
</dbReference>